<sequence>EHKVLLTGTPLQNTVEELFSLLNFLEPERFPSELTFMSEFGDLKTEEQVQKLQAILKPMMLRRLKEDVEKNLAPKEETIIEVELTNMQKKYYRLRKCCNHPYLITGAEEKIAEEFRESHGGRADMPDMALQAMVQAAGKLVLIDKLLPKLKAGGHRVLVFSQMVRCLDILEDYLIQKRYPYERIDGRVRGNLRQAAIDRFSKPDSDRFASFVAAGNRTDISLEDPDFWQKWAKKAELDMDAMNGRNTLVIDTPRVRKQTRHFSSAKEDEMLEFSELESEDDEPSRPSSKPRRPQDKAQGYPRSECFRVEKNLLVYGWGRWNDILAHGRFKRPLKESDVEKICRALLAYCLLHYRGDENIKSFIWDLINPSEDGTTKLLTNHSVPRGRKGKKGKPAAPNPQTPRADWLASCNPDHILQEDSYKRHLKHHCNKVLLRVRMLYYLRQEVIGDQAERILEGADSSELDIWIPQPFHAEVPADWWDSEADKSLLLGVFKHGYEKYNSMRADAALCFLERVGMPDAKAIAAEQRSSDMMTDGVDGEDEDPEYKPLRMPFKDDMDDFTNSPLDDTVEGDAEAKSGENGQSGPAPGGASGSNERLYWPAASALTARLRRLITAYQRSNRREQLRQEAVNRPDGRRRRRRDFLPAIGMVTDTGGGGAAYIQDGAGVFMTEGSPYMAKGSAYFAKGGQFMAEASPVMTASSLMPDGAMYYKERRQRWTRREEADFYRVVSTFGVVFDTQRQKFDWAQFRAFARLDKKTDESLEKYYYSFIAMCKRVCRMHNKSEAQLPDPTLIIDPITEERASRTLYRIELLRRIREQVLPHPLLSERLKLCQSSPDLPEWWESGPP</sequence>
<evidence type="ECO:0000313" key="2">
    <source>
        <dbReference type="Proteomes" id="UP001057452"/>
    </source>
</evidence>
<accession>A0ACB9W796</accession>
<proteinExistence type="predicted"/>
<comment type="caution">
    <text evidence="1">The sequence shown here is derived from an EMBL/GenBank/DDBJ whole genome shotgun (WGS) entry which is preliminary data.</text>
</comment>
<evidence type="ECO:0000313" key="1">
    <source>
        <dbReference type="EMBL" id="KAI4809112.1"/>
    </source>
</evidence>
<reference evidence="1" key="1">
    <citation type="submission" date="2022-05" db="EMBL/GenBank/DDBJ databases">
        <title>Chromosome-level genome of Chaenocephalus aceratus.</title>
        <authorList>
            <person name="Park H."/>
        </authorList>
    </citation>
    <scope>NUCLEOTIDE SEQUENCE</scope>
    <source>
        <strain evidence="1">KU_202001</strain>
    </source>
</reference>
<name>A0ACB9W796_CHAAC</name>
<dbReference type="Proteomes" id="UP001057452">
    <property type="component" value="Chromosome 17"/>
</dbReference>
<feature type="non-terminal residue" evidence="1">
    <location>
        <position position="1"/>
    </location>
</feature>
<gene>
    <name evidence="1" type="ORF">KUCAC02_018025</name>
</gene>
<organism evidence="1 2">
    <name type="scientific">Chaenocephalus aceratus</name>
    <name type="common">Blackfin icefish</name>
    <name type="synonym">Chaenichthys aceratus</name>
    <dbReference type="NCBI Taxonomy" id="36190"/>
    <lineage>
        <taxon>Eukaryota</taxon>
        <taxon>Metazoa</taxon>
        <taxon>Chordata</taxon>
        <taxon>Craniata</taxon>
        <taxon>Vertebrata</taxon>
        <taxon>Euteleostomi</taxon>
        <taxon>Actinopterygii</taxon>
        <taxon>Neopterygii</taxon>
        <taxon>Teleostei</taxon>
        <taxon>Neoteleostei</taxon>
        <taxon>Acanthomorphata</taxon>
        <taxon>Eupercaria</taxon>
        <taxon>Perciformes</taxon>
        <taxon>Notothenioidei</taxon>
        <taxon>Channichthyidae</taxon>
        <taxon>Chaenocephalus</taxon>
    </lineage>
</organism>
<dbReference type="EMBL" id="CM043801">
    <property type="protein sequence ID" value="KAI4809112.1"/>
    <property type="molecule type" value="Genomic_DNA"/>
</dbReference>
<keyword evidence="2" id="KW-1185">Reference proteome</keyword>
<protein>
    <submittedName>
        <fullName evidence="1">Uncharacterized protein</fullName>
    </submittedName>
</protein>